<evidence type="ECO:0000256" key="7">
    <source>
        <dbReference type="PROSITE-ProRule" id="PRU01240"/>
    </source>
</evidence>
<comment type="similarity">
    <text evidence="1 7">Belongs to the peptidase S8 family.</text>
</comment>
<dbReference type="GO" id="GO:0004252">
    <property type="term" value="F:serine-type endopeptidase activity"/>
    <property type="evidence" value="ECO:0007669"/>
    <property type="project" value="UniProtKB-UniRule"/>
</dbReference>
<dbReference type="InterPro" id="IPR045051">
    <property type="entry name" value="SBT"/>
</dbReference>
<evidence type="ECO:0000313" key="13">
    <source>
        <dbReference type="EMBL" id="KAK6937349.1"/>
    </source>
</evidence>
<dbReference type="InterPro" id="IPR036852">
    <property type="entry name" value="Peptidase_S8/S53_dom_sf"/>
</dbReference>
<dbReference type="Gene3D" id="3.50.30.30">
    <property type="match status" value="1"/>
</dbReference>
<keyword evidence="5 7" id="KW-0720">Serine protease</keyword>
<evidence type="ECO:0000259" key="12">
    <source>
        <dbReference type="Pfam" id="PF17766"/>
    </source>
</evidence>
<dbReference type="InterPro" id="IPR010259">
    <property type="entry name" value="S8pro/Inhibitor_I9"/>
</dbReference>
<sequence>MGLFWFLVFLSISSSVVCVENDIQTYIVRVQNDLKPSAYSDVEHWYSSTLKSLDSYPLTNTNSESEQVKKGDFLHVYRTVFHGFSTRLTAQQAQQLKQRREILGVFPDRVRQLHTTRSPEFLGLISPASLSNGLLKESDFGSNVILGILDTGIWPERHSFHDEGLGPIPSHWKGECVEGENFTKALCNNKVIGARYFTAGYDAGRGGIFPINTSDVKSARDTDGHGDALPAKSFFPIVYAGNLTGAGFSSAMCMPNSMKPELIRGKLVVCDRGGIPRVAKGLAVRDAGGAGVVIANVAPLGEGLVADAHLIPGLAITESNGSTLKAFIATSQNPRATIVFHETRVGVKPAPVVASFSSRGPNPESAFVLKPDIIAPGVNILAAWPDGVSPTELKADPRRTLFNIASGTSMACPHVSGLAGLLKGAHPDWSAAMIRSALMTTADAHDHEGKPLLDETTYNVSNLWAFGAGHVNPERAVDPGLVYDLTVRDYVNFLCASNYTPRDIRTITHTPVKCSGVPLKPWNLNYPAISAEFDHSGPSNSEVEVMRIVTYVGNGPSTYTVEVVNPHGAIVTVDPAKLVFNKYNEKQNYVVRIVAEKRSVLPGNVERESGWLTWTDGTRHVTSPIVVNWK</sequence>
<evidence type="ECO:0000313" key="14">
    <source>
        <dbReference type="Proteomes" id="UP001370490"/>
    </source>
</evidence>
<proteinExistence type="inferred from homology"/>
<dbReference type="Gene3D" id="2.60.40.2310">
    <property type="match status" value="1"/>
</dbReference>
<dbReference type="Gene3D" id="3.30.70.80">
    <property type="entry name" value="Peptidase S8 propeptide/proteinase inhibitor I9"/>
    <property type="match status" value="1"/>
</dbReference>
<accession>A0AAN8ZE56</accession>
<dbReference type="Pfam" id="PF02225">
    <property type="entry name" value="PA"/>
    <property type="match status" value="1"/>
</dbReference>
<evidence type="ECO:0000256" key="4">
    <source>
        <dbReference type="ARBA" id="ARBA00022801"/>
    </source>
</evidence>
<evidence type="ECO:0000256" key="5">
    <source>
        <dbReference type="ARBA" id="ARBA00022825"/>
    </source>
</evidence>
<dbReference type="EMBL" id="JBAMMX010000006">
    <property type="protein sequence ID" value="KAK6937349.1"/>
    <property type="molecule type" value="Genomic_DNA"/>
</dbReference>
<feature type="signal peptide" evidence="8">
    <location>
        <begin position="1"/>
        <end position="18"/>
    </location>
</feature>
<dbReference type="Gene3D" id="3.40.50.200">
    <property type="entry name" value="Peptidase S8/S53 domain"/>
    <property type="match status" value="2"/>
</dbReference>
<feature type="active site" description="Charge relay system" evidence="6 7">
    <location>
        <position position="150"/>
    </location>
</feature>
<dbReference type="Pfam" id="PF00082">
    <property type="entry name" value="Peptidase_S8"/>
    <property type="match status" value="1"/>
</dbReference>
<dbReference type="SUPFAM" id="SSF52743">
    <property type="entry name" value="Subtilisin-like"/>
    <property type="match status" value="1"/>
</dbReference>
<feature type="domain" description="Inhibitor I9" evidence="11">
    <location>
        <begin position="25"/>
        <end position="114"/>
    </location>
</feature>
<feature type="chain" id="PRO_5042934817" evidence="8">
    <location>
        <begin position="19"/>
        <end position="630"/>
    </location>
</feature>
<feature type="active site" description="Charge relay system" evidence="6 7">
    <location>
        <position position="409"/>
    </location>
</feature>
<reference evidence="13 14" key="1">
    <citation type="submission" date="2023-12" db="EMBL/GenBank/DDBJ databases">
        <title>A high-quality genome assembly for Dillenia turbinata (Dilleniales).</title>
        <authorList>
            <person name="Chanderbali A."/>
        </authorList>
    </citation>
    <scope>NUCLEOTIDE SEQUENCE [LARGE SCALE GENOMIC DNA]</scope>
    <source>
        <strain evidence="13">LSX21</strain>
        <tissue evidence="13">Leaf</tissue>
    </source>
</reference>
<dbReference type="AlphaFoldDB" id="A0AAN8ZE56"/>
<dbReference type="GO" id="GO:0006508">
    <property type="term" value="P:proteolysis"/>
    <property type="evidence" value="ECO:0007669"/>
    <property type="project" value="UniProtKB-KW"/>
</dbReference>
<dbReference type="Pfam" id="PF05922">
    <property type="entry name" value="Inhibitor_I9"/>
    <property type="match status" value="1"/>
</dbReference>
<evidence type="ECO:0000259" key="9">
    <source>
        <dbReference type="Pfam" id="PF00082"/>
    </source>
</evidence>
<dbReference type="Proteomes" id="UP001370490">
    <property type="component" value="Unassembled WGS sequence"/>
</dbReference>
<dbReference type="InterPro" id="IPR015500">
    <property type="entry name" value="Peptidase_S8_subtilisin-rel"/>
</dbReference>
<dbReference type="InterPro" id="IPR000209">
    <property type="entry name" value="Peptidase_S8/S53_dom"/>
</dbReference>
<feature type="domain" description="PA" evidence="10">
    <location>
        <begin position="237"/>
        <end position="324"/>
    </location>
</feature>
<dbReference type="PROSITE" id="PS51892">
    <property type="entry name" value="SUBTILASE"/>
    <property type="match status" value="1"/>
</dbReference>
<comment type="caution">
    <text evidence="13">The sequence shown here is derived from an EMBL/GenBank/DDBJ whole genome shotgun (WGS) entry which is preliminary data.</text>
</comment>
<dbReference type="PROSITE" id="PS00138">
    <property type="entry name" value="SUBTILASE_SER"/>
    <property type="match status" value="1"/>
</dbReference>
<dbReference type="InterPro" id="IPR041469">
    <property type="entry name" value="Subtilisin-like_FN3"/>
</dbReference>
<evidence type="ECO:0000256" key="1">
    <source>
        <dbReference type="ARBA" id="ARBA00011073"/>
    </source>
</evidence>
<dbReference type="Pfam" id="PF17766">
    <property type="entry name" value="fn3_6"/>
    <property type="match status" value="1"/>
</dbReference>
<gene>
    <name evidence="13" type="ORF">RJ641_030857</name>
</gene>
<dbReference type="InterPro" id="IPR023828">
    <property type="entry name" value="Peptidase_S8_Ser-AS"/>
</dbReference>
<evidence type="ECO:0000259" key="10">
    <source>
        <dbReference type="Pfam" id="PF02225"/>
    </source>
</evidence>
<keyword evidence="14" id="KW-1185">Reference proteome</keyword>
<keyword evidence="4 7" id="KW-0378">Hydrolase</keyword>
<evidence type="ECO:0000256" key="2">
    <source>
        <dbReference type="ARBA" id="ARBA00022670"/>
    </source>
</evidence>
<evidence type="ECO:0000259" key="11">
    <source>
        <dbReference type="Pfam" id="PF05922"/>
    </source>
</evidence>
<dbReference type="InterPro" id="IPR003137">
    <property type="entry name" value="PA_domain"/>
</dbReference>
<evidence type="ECO:0000256" key="8">
    <source>
        <dbReference type="SAM" id="SignalP"/>
    </source>
</evidence>
<dbReference type="InterPro" id="IPR037045">
    <property type="entry name" value="S8pro/Inhibitor_I9_sf"/>
</dbReference>
<organism evidence="13 14">
    <name type="scientific">Dillenia turbinata</name>
    <dbReference type="NCBI Taxonomy" id="194707"/>
    <lineage>
        <taxon>Eukaryota</taxon>
        <taxon>Viridiplantae</taxon>
        <taxon>Streptophyta</taxon>
        <taxon>Embryophyta</taxon>
        <taxon>Tracheophyta</taxon>
        <taxon>Spermatophyta</taxon>
        <taxon>Magnoliopsida</taxon>
        <taxon>eudicotyledons</taxon>
        <taxon>Gunneridae</taxon>
        <taxon>Pentapetalae</taxon>
        <taxon>Dilleniales</taxon>
        <taxon>Dilleniaceae</taxon>
        <taxon>Dillenia</taxon>
    </lineage>
</organism>
<protein>
    <submittedName>
        <fullName evidence="13">PA domain</fullName>
    </submittedName>
</protein>
<dbReference type="FunFam" id="3.30.70.80:FF:000003">
    <property type="entry name" value="Subtilisin-like protease SBT1.9"/>
    <property type="match status" value="1"/>
</dbReference>
<feature type="active site" description="Charge relay system" evidence="6 7">
    <location>
        <position position="225"/>
    </location>
</feature>
<keyword evidence="3 8" id="KW-0732">Signal</keyword>
<feature type="domain" description="Subtilisin-like protease fibronectin type-III" evidence="12">
    <location>
        <begin position="523"/>
        <end position="627"/>
    </location>
</feature>
<dbReference type="PRINTS" id="PR00723">
    <property type="entry name" value="SUBTILISIN"/>
</dbReference>
<keyword evidence="2 7" id="KW-0645">Protease</keyword>
<evidence type="ECO:0000256" key="3">
    <source>
        <dbReference type="ARBA" id="ARBA00022729"/>
    </source>
</evidence>
<feature type="domain" description="Peptidase S8/S53" evidence="9">
    <location>
        <begin position="348"/>
        <end position="445"/>
    </location>
</feature>
<dbReference type="PANTHER" id="PTHR10795">
    <property type="entry name" value="PROPROTEIN CONVERTASE SUBTILISIN/KEXIN"/>
    <property type="match status" value="1"/>
</dbReference>
<evidence type="ECO:0000256" key="6">
    <source>
        <dbReference type="PIRSR" id="PIRSR615500-1"/>
    </source>
</evidence>
<name>A0AAN8ZE56_9MAGN</name>